<dbReference type="SUPFAM" id="SSF48576">
    <property type="entry name" value="Terpenoid synthases"/>
    <property type="match status" value="1"/>
</dbReference>
<dbReference type="eggNOG" id="COG0142">
    <property type="taxonomic scope" value="Bacteria"/>
</dbReference>
<organism evidence="9 10">
    <name type="scientific">Azorhizobium caulinodans (strain ATCC 43989 / DSM 5975 / JCM 20966 / LMG 6465 / NBRC 14845 / NCIMB 13405 / ORS 571)</name>
    <dbReference type="NCBI Taxonomy" id="438753"/>
    <lineage>
        <taxon>Bacteria</taxon>
        <taxon>Pseudomonadati</taxon>
        <taxon>Pseudomonadota</taxon>
        <taxon>Alphaproteobacteria</taxon>
        <taxon>Hyphomicrobiales</taxon>
        <taxon>Xanthobacteraceae</taxon>
        <taxon>Azorhizobium</taxon>
    </lineage>
</organism>
<reference evidence="10" key="2">
    <citation type="submission" date="2007-04" db="EMBL/GenBank/DDBJ databases">
        <title>Complete genome sequence of the nitrogen-fixing bacterium Azorhizobium caulinodans ORS571.</title>
        <authorList>
            <person name="Lee K.B."/>
            <person name="Backer P.D."/>
            <person name="Aono T."/>
            <person name="Liu C.T."/>
            <person name="Suzuki S."/>
            <person name="Suzuki T."/>
            <person name="Kaneko T."/>
            <person name="Yamada M."/>
            <person name="Tabata S."/>
            <person name="Kupfer D.M."/>
            <person name="Najar F.Z."/>
            <person name="Wiley G.B."/>
            <person name="Roe B."/>
            <person name="Binnewies T."/>
            <person name="Ussery D."/>
            <person name="Vereecke D."/>
            <person name="Gevers D."/>
            <person name="Holsters M."/>
            <person name="Oyaizu H."/>
        </authorList>
    </citation>
    <scope>NUCLEOTIDE SEQUENCE [LARGE SCALE GENOMIC DNA]</scope>
    <source>
        <strain evidence="10">ATCC 43989 / DSM 5975 / JCM 20966 / LMG 6465 / NBRC 14845 / NCIMB 13405 / ORS 571</strain>
    </source>
</reference>
<dbReference type="GO" id="GO:0005737">
    <property type="term" value="C:cytoplasm"/>
    <property type="evidence" value="ECO:0007669"/>
    <property type="project" value="UniProtKB-ARBA"/>
</dbReference>
<keyword evidence="4" id="KW-0479">Metal-binding</keyword>
<dbReference type="STRING" id="438753.AZC_4452"/>
<evidence type="ECO:0000256" key="3">
    <source>
        <dbReference type="ARBA" id="ARBA00022679"/>
    </source>
</evidence>
<evidence type="ECO:0000256" key="6">
    <source>
        <dbReference type="ARBA" id="ARBA00023229"/>
    </source>
</evidence>
<keyword evidence="10" id="KW-1185">Reference proteome</keyword>
<evidence type="ECO:0000256" key="5">
    <source>
        <dbReference type="ARBA" id="ARBA00022842"/>
    </source>
</evidence>
<name>A8HWN6_AZOC5</name>
<dbReference type="InterPro" id="IPR033749">
    <property type="entry name" value="Polyprenyl_synt_CS"/>
</dbReference>
<dbReference type="PANTHER" id="PTHR43281:SF1">
    <property type="entry name" value="FARNESYL DIPHOSPHATE SYNTHASE"/>
    <property type="match status" value="1"/>
</dbReference>
<dbReference type="PROSITE" id="PS00723">
    <property type="entry name" value="POLYPRENYL_SYNTHASE_1"/>
    <property type="match status" value="1"/>
</dbReference>
<evidence type="ECO:0000313" key="9">
    <source>
        <dbReference type="EMBL" id="BAF90450.1"/>
    </source>
</evidence>
<gene>
    <name evidence="9" type="ordered locus">AZC_4452</name>
</gene>
<keyword evidence="3 8" id="KW-0808">Transferase</keyword>
<evidence type="ECO:0000313" key="10">
    <source>
        <dbReference type="Proteomes" id="UP000000270"/>
    </source>
</evidence>
<dbReference type="NCBIfam" id="NF045485">
    <property type="entry name" value="FPPsyn"/>
    <property type="match status" value="1"/>
</dbReference>
<dbReference type="RefSeq" id="WP_012172971.1">
    <property type="nucleotide sequence ID" value="NC_009937.1"/>
</dbReference>
<dbReference type="GO" id="GO:0046872">
    <property type="term" value="F:metal ion binding"/>
    <property type="evidence" value="ECO:0007669"/>
    <property type="project" value="UniProtKB-KW"/>
</dbReference>
<dbReference type="EMBL" id="AP009384">
    <property type="protein sequence ID" value="BAF90450.1"/>
    <property type="molecule type" value="Genomic_DNA"/>
</dbReference>
<dbReference type="InterPro" id="IPR000092">
    <property type="entry name" value="Polyprenyl_synt"/>
</dbReference>
<dbReference type="InterPro" id="IPR008949">
    <property type="entry name" value="Isoprenoid_synthase_dom_sf"/>
</dbReference>
<dbReference type="PROSITE" id="PS00444">
    <property type="entry name" value="POLYPRENYL_SYNTHASE_2"/>
    <property type="match status" value="1"/>
</dbReference>
<sequence length="311" mass="31768">MTSPSDLLAARFQAVAAATEQRLIEALADAPLEGERTRPSHLMAAMRHGSLDGGKRLRPLLVVESAALFGVPLARAITAAAALECVHCYSLIHDDLPAMDNDLLRRGRPTVHVAFGEETAILAGDGLLTLAFDLLAGEDAHPDAQVRIALVRLLARASGIGGMVGGQMLDLAAEGRFSGGTPQALSEADIRTLQAMKTGALLRAGVEMGALLGGADAEARAALAAYGTALGVAFQIADDILDIEGDAAALGKSVGKDAQAGKATLVSALGMERARALLADLVAEAGGALAPFGAQGAVLAEVARFVATRQN</sequence>
<keyword evidence="6" id="KW-0414">Isoprene biosynthesis</keyword>
<evidence type="ECO:0000256" key="8">
    <source>
        <dbReference type="RuleBase" id="RU004466"/>
    </source>
</evidence>
<accession>A8HWN6</accession>
<keyword evidence="5" id="KW-0460">Magnesium</keyword>
<dbReference type="GO" id="GO:0016114">
    <property type="term" value="P:terpenoid biosynthetic process"/>
    <property type="evidence" value="ECO:0007669"/>
    <property type="project" value="UniProtKB-ARBA"/>
</dbReference>
<reference evidence="9 10" key="6">
    <citation type="journal article" date="2011" name="Appl. Environ. Microbiol.">
        <title>Involvement of the azorhizobial chromosome partition gene (parA) in the onset of bacteroid differentiation during Sesbania rostrata stem nodule development.</title>
        <authorList>
            <person name="Liu CT."/>
            <person name="Lee KB."/>
            <person name="Wang YS."/>
            <person name="Peng MH."/>
            <person name="Lee KT."/>
            <person name="Suzuki S."/>
            <person name="Suzuki T."/>
            <person name="Oyaizu H."/>
        </authorList>
    </citation>
    <scope>NUCLEOTIDE SEQUENCE [LARGE SCALE GENOMIC DNA]</scope>
    <source>
        <strain evidence="10">ATCC 43989 / DSM 5975 / JCM 20966 / LMG 6465 / NBRC 14845 / NCIMB 13405 / ORS 571</strain>
    </source>
</reference>
<dbReference type="CDD" id="cd00685">
    <property type="entry name" value="Trans_IPPS_HT"/>
    <property type="match status" value="1"/>
</dbReference>
<dbReference type="KEGG" id="azc:AZC_4452"/>
<dbReference type="GO" id="GO:0004659">
    <property type="term" value="F:prenyltransferase activity"/>
    <property type="evidence" value="ECO:0007669"/>
    <property type="project" value="InterPro"/>
</dbReference>
<evidence type="ECO:0000256" key="1">
    <source>
        <dbReference type="ARBA" id="ARBA00001946"/>
    </source>
</evidence>
<protein>
    <recommendedName>
        <fullName evidence="7">Probable farnesyl diphosphate synthase</fullName>
    </recommendedName>
</protein>
<comment type="cofactor">
    <cofactor evidence="1">
        <name>Mg(2+)</name>
        <dbReference type="ChEBI" id="CHEBI:18420"/>
    </cofactor>
</comment>
<evidence type="ECO:0000256" key="2">
    <source>
        <dbReference type="ARBA" id="ARBA00006706"/>
    </source>
</evidence>
<dbReference type="AlphaFoldDB" id="A8HWN6"/>
<dbReference type="Pfam" id="PF00348">
    <property type="entry name" value="polyprenyl_synt"/>
    <property type="match status" value="1"/>
</dbReference>
<evidence type="ECO:0000256" key="7">
    <source>
        <dbReference type="ARBA" id="ARBA00069024"/>
    </source>
</evidence>
<reference evidence="9 10" key="3">
    <citation type="journal article" date="2008" name="BMC Genomics">
        <title>The genome of the versatile nitrogen fixer Azorhizobium caulinodans ORS571.</title>
        <authorList>
            <person name="Lee KB."/>
            <person name="Backer P.D."/>
            <person name="Aono T."/>
            <person name="Liu CT."/>
            <person name="Suzuki S."/>
            <person name="Suzuki T."/>
            <person name="Kaneko T."/>
            <person name="Yamada M."/>
            <person name="Tabata S."/>
            <person name="Kupfer D.M."/>
            <person name="Najar F.Z."/>
            <person name="Wiley G.B."/>
            <person name="Roe B."/>
            <person name="Binnewies T.T."/>
            <person name="Ussery D.W."/>
            <person name="D'Haeze W."/>
            <person name="Herder J.D."/>
            <person name="Gevers D."/>
            <person name="Vereecke D."/>
            <person name="Holsters M."/>
            <person name="Oyaizu H."/>
        </authorList>
    </citation>
    <scope>NUCLEOTIDE SEQUENCE [LARGE SCALE GENOMIC DNA]</scope>
    <source>
        <strain evidence="10">ATCC 43989 / DSM 5975 / JCM 20966 / LMG 6465 / NBRC 14845 / NCIMB 13405 / ORS 571</strain>
    </source>
</reference>
<dbReference type="SFLD" id="SFLDG01017">
    <property type="entry name" value="Polyprenyl_Transferase_Like"/>
    <property type="match status" value="1"/>
</dbReference>
<evidence type="ECO:0000256" key="4">
    <source>
        <dbReference type="ARBA" id="ARBA00022723"/>
    </source>
</evidence>
<dbReference type="HOGENOM" id="CLU_014015_0_1_5"/>
<dbReference type="SFLD" id="SFLDS00005">
    <property type="entry name" value="Isoprenoid_Synthase_Type_I"/>
    <property type="match status" value="1"/>
</dbReference>
<dbReference type="Proteomes" id="UP000000270">
    <property type="component" value="Chromosome"/>
</dbReference>
<dbReference type="InterPro" id="IPR053378">
    <property type="entry name" value="Prenyl_diphosphate_synthase"/>
</dbReference>
<dbReference type="PANTHER" id="PTHR43281">
    <property type="entry name" value="FARNESYL DIPHOSPHATE SYNTHASE"/>
    <property type="match status" value="1"/>
</dbReference>
<dbReference type="Gene3D" id="1.10.600.10">
    <property type="entry name" value="Farnesyl Diphosphate Synthase"/>
    <property type="match status" value="1"/>
</dbReference>
<reference evidence="9 10" key="1">
    <citation type="journal article" date="2007" name="Appl. Environ. Microbiol.">
        <title>Rhizobial factors required for stem nodule maturation and maintenance in Sesbania rostrata-Azorhizobium caulinodans ORS571 symbiosis.</title>
        <authorList>
            <person name="Suzuki S."/>
            <person name="Aono T."/>
            <person name="Lee KB."/>
            <person name="Suzuki T."/>
            <person name="Liu CT."/>
            <person name="Miwa H."/>
            <person name="Wakao S."/>
            <person name="Iki T."/>
            <person name="Oyaizu H."/>
        </authorList>
    </citation>
    <scope>NUCLEOTIDE SEQUENCE [LARGE SCALE GENOMIC DNA]</scope>
    <source>
        <strain evidence="10">ATCC 43989 / DSM 5975 / JCM 20966 / LMG 6465 / NBRC 14845 / NCIMB 13405 / ORS 571</strain>
    </source>
</reference>
<reference evidence="9 10" key="5">
    <citation type="journal article" date="2010" name="Appl. Environ. Microbiol.">
        <title>phrR-like gene praR of Azorhizobium caulinodans ORS571 is essential for symbiosis with Sesbania rostrata and is involved in expression of reb genes.</title>
        <authorList>
            <person name="Akiba N."/>
            <person name="Aono T."/>
            <person name="Toyazaki H."/>
            <person name="Sato S."/>
            <person name="Oyaizu H."/>
        </authorList>
    </citation>
    <scope>NUCLEOTIDE SEQUENCE [LARGE SCALE GENOMIC DNA]</scope>
    <source>
        <strain evidence="10">ATCC 43989 / DSM 5975 / JCM 20966 / LMG 6465 / NBRC 14845 / NCIMB 13405 / ORS 571</strain>
    </source>
</reference>
<comment type="similarity">
    <text evidence="2 8">Belongs to the FPP/GGPP synthase family.</text>
</comment>
<dbReference type="FunFam" id="1.10.600.10:FF:000001">
    <property type="entry name" value="Geranylgeranyl diphosphate synthase"/>
    <property type="match status" value="1"/>
</dbReference>
<proteinExistence type="inferred from homology"/>
<reference evidence="9 10" key="4">
    <citation type="journal article" date="2009" name="Appl. Environ. Microbiol.">
        <title>Comparative genome-wide transcriptional profiling of Azorhizobium caulinodans ORS571 grown under free-living and symbiotic conditions.</title>
        <authorList>
            <person name="Tsukada S."/>
            <person name="Aono T."/>
            <person name="Akiba N."/>
            <person name="Lee KB."/>
            <person name="Liu CT."/>
            <person name="Toyazaki H."/>
            <person name="Oyaizu H."/>
        </authorList>
    </citation>
    <scope>NUCLEOTIDE SEQUENCE [LARGE SCALE GENOMIC DNA]</scope>
    <source>
        <strain evidence="10">ATCC 43989 / DSM 5975 / JCM 20966 / LMG 6465 / NBRC 14845 / NCIMB 13405 / ORS 571</strain>
    </source>
</reference>